<organism evidence="2 3">
    <name type="scientific">Paramecium sonneborni</name>
    <dbReference type="NCBI Taxonomy" id="65129"/>
    <lineage>
        <taxon>Eukaryota</taxon>
        <taxon>Sar</taxon>
        <taxon>Alveolata</taxon>
        <taxon>Ciliophora</taxon>
        <taxon>Intramacronucleata</taxon>
        <taxon>Oligohymenophorea</taxon>
        <taxon>Peniculida</taxon>
        <taxon>Parameciidae</taxon>
        <taxon>Paramecium</taxon>
    </lineage>
</organism>
<feature type="transmembrane region" description="Helical" evidence="1">
    <location>
        <begin position="2638"/>
        <end position="2664"/>
    </location>
</feature>
<feature type="transmembrane region" description="Helical" evidence="1">
    <location>
        <begin position="2714"/>
        <end position="2739"/>
    </location>
</feature>
<feature type="transmembrane region" description="Helical" evidence="1">
    <location>
        <begin position="2486"/>
        <end position="2509"/>
    </location>
</feature>
<dbReference type="PANTHER" id="PTHR11319:SF35">
    <property type="entry name" value="OUTER MEMBRANE PROTEIN PMPC-RELATED"/>
    <property type="match status" value="1"/>
</dbReference>
<evidence type="ECO:0000313" key="3">
    <source>
        <dbReference type="Proteomes" id="UP000692954"/>
    </source>
</evidence>
<feature type="transmembrane region" description="Helical" evidence="1">
    <location>
        <begin position="2529"/>
        <end position="2553"/>
    </location>
</feature>
<proteinExistence type="predicted"/>
<dbReference type="CDD" id="cd00064">
    <property type="entry name" value="FU"/>
    <property type="match status" value="2"/>
</dbReference>
<evidence type="ECO:0000256" key="1">
    <source>
        <dbReference type="SAM" id="Phobius"/>
    </source>
</evidence>
<keyword evidence="3" id="KW-1185">Reference proteome</keyword>
<gene>
    <name evidence="2" type="ORF">PSON_ATCC_30995.1.T1610014</name>
</gene>
<dbReference type="EMBL" id="CAJJDN010000161">
    <property type="protein sequence ID" value="CAD8125631.1"/>
    <property type="molecule type" value="Genomic_DNA"/>
</dbReference>
<sequence>MLIKMISSFISNLDDQEQLEIRTVNIEGSTYDGKDCFQIGVFSKYNPLGNVRQVGKVGIFDSNCFHLLSIADQSTQSLNFIYYQCINYESKEINVNIDFINPDSEQINKQANIDIFKYENRWHFFSIYYCPDIVNIHILNNEQSTLIHLILNKFPAKESAIIITYGGGLIVQKSLVDSIQNGRKFSFFPGKIYLIDYEFFIRLSVDEFINQTLQKFLKNIKCECIQNNPKSIDDIDIKWLKQEIYTISNQNCESFIFNGWFRIQEIIQQDEEFVYHFFQIKANFENPQLSNQNLAPLQIFYKLSPIRNQIIITTYSYTFPSVNIDFTNNPFLILKEIDIQNDIKLWHNIYVNLQDQQLTIKLNFYEHNNIYSQKIEINAHQFSYVQFKLYYGNLQQLTKNYLNIQVRNLIFQNCDDSLNENNCHYSCETCEGPTSTDCITCSEQSQRLYLKSFKSCICPYGMIEQNQQCISSQDFNFQIKQDQNQYQHCQYGYFEFEDSCIRCPSIINKNSQMCIECLNNPISWWKNPYCETNLVLNTDGDVAQKLYQKKIYYNFDGDTLQACLNCDQQDLTFQDTQYQDLILLNHQFIPFCLKTFNNAKQEFNCYECPEGCEICFTSSTTIKCLKCYFPFYLDNGICTQQPDYIQVNKCLSPYYFTSNKECKLCPIKKCLYCFEYYSNDLSKCTLYKNFEPFPLNEYLKVGCALCEDSYIFNFNINLCEYQNPKIVNCLRSYINENGDEICTLSSSEDFDVAPEIINCEKYISNCLQCIMTKFFVIKCTICKSDYTATIQGGFCRKSLFQNSKISVEANAILQDGWVQLILSFIMQFLPNQYFYTSGTGWVIQEISIQCQNGYERNQFGICVKYCDSNCQQCQPKYLDMKGDRYECKSCSLNYFKQPIRVQNSGKCIQCSSLCEVCSIRSKEEIQKINPNFVINNLNEIYTMKCIKQVSDPKVQLNHYLGVAKYCFEDETCNSHIFKEINQLCIGCTWYYFEPQYINFQLCNELGVKKITISRQYQKFDQEGYLAANQFFEIKSGLKENIFSLQAIIIKIIGFDNQIMIIKNDTFPSIINFDYIEFHNLIFIIKDSDYFTFENNNSKIDLLFKDCVINSSELVNTDSIFQTIKYGELIILNLTLSNLNFINSSFFTISQQNEIQIIKINTLYLMNCSFTNSQLFSFKLNKMKIQIENIKIDQCYFQNSSIFQFSSNDILNNNILFSQINLQRSDFYQSQIINSIDKCFLIIQHLLLQQNYFYESQAITHLNNFSIFYVEVGENSFIKSSLIVIDAIQSSLTKCQIYFVLLQSNFIQQSILLKFSTTQEIDGLIVDLNNLNFQKNDNLNNFNDQSSIIKASCFKLNISNIKIINSHQLQTFSLINIQEILIQNLFYENDEIFRRIPISLDCVSSLNFQHKLLETKDCRIIRIMNARIINQFNSDQALLSFISYKQDLKNEQEKIYLQNIDIFGNLLSKQSLTSFQSIISIYSENQQYMKLENLSFQQNFFHQHIDDPSEAFASLIYISSSKSEVEIINLNSQNNALTNSSTSYIFINSKIVKFINYTVFNHNILDQSLWSKYYEINFEQELEQNQINAIISQTFKFLNKGGASLITAASFFCLNSNFQNIISQRSSLFEIKTQGQGKIVIQNVSIKSLNNDLISEFEYSGCISIQSENSLLDLRLKNVNFENVFNKRSSSIFTIFPSLKQNYLYISNIQIINCISLKNPFLKIQFTLHNSYSNKMIIENVIILQNEDMWIDFIEKIGLLSLSEISDIISENSLIYIKGGDLRILNFQVIGIFITQIINLQSPSKAILKNIQISQIKTFYSLNLISITVSQDITSQLYINSIMIDKLQIYQISNSNTYKIQNKVIYQIVGCLIVQNSQFIDQDNLEDLSFGSLISRIQFNTQQLGSIINFESFSDNVQIHFTCISLFNNICTNCFQGLINLQLQNKNQVIIKELTCIDNYIAQTGCINLQSKVNLIQSVKISQSTFLNNNGTQGVAINSINVKLSLFKCLIMYNNAKINGGGLHLELNNNELQLKQVSIMHNIANEGGGIYLVGNSNLNSQNFEKSIINFNEARKLANNIVEQPSHLALYINQKELNSISISVNDTQNNILQLQPYKILQQGKIITANYLFVPSNQQISKFYIFNPKKQTYQSYIDSIQILFKNSQNEILPYVENCNCQIEEIFYFHNHSFIQGPILSQNQKFDTETNSIELDSIKFEFDPYQVEYSYFQVKISCQIEEYQKKLQYFFNAKTLQCQLGEFKVDNGCQKCQSNQGYYSVTYNTSKCSIFDQTKFQNITSNSIQLLDGYWRPNYQSDYTEYCFKNPEYCQGGWGVGNQLCKMGNLGGLCEECDKYNIEGLGHFFKDQQNLNCLECFQFEDSILPFILTSFWAFFSIFMTLRSIDKSNTLFTQLKIRQKFTKIIFKLNQDHESILLKMLLNYFWIFSVIFSFNIKFTFSINFMDQASNTSFFLANNLDCYLSQIQDIELIYSRIIATIILTLLQLIIVFLGFLSYSITYRRSFNRSMISGTALYLYVSNYAAIIKQFCSIISTRQISKINYIQGDVSLLFGFSNHNTWIFTFVIPGLGFFGCFIPFSLFFLMYIKQDQLDNIKLRRHICYLFNEYNSDKYYWEQIKLTKKTVIIIIMTYFEINIFLKASLLGLCLLCYQLLAVKNKPYIINSLNNLDLWTGQICSIAMFLAVAKYVSEQQAEVNISIILQILIMLLFIRLCFPFIFAIIRVYIRKHKVQWVSILLKLFLYMKADFCLTLYLNRKKQQLIQKEQKLKRNFIKLKQYLFSISKAQIRQHKLITTLMNSQSTLRFKLNTSELDTRKNFKHEIEHLFETNH</sequence>
<reference evidence="2" key="1">
    <citation type="submission" date="2021-01" db="EMBL/GenBank/DDBJ databases">
        <authorList>
            <consortium name="Genoscope - CEA"/>
            <person name="William W."/>
        </authorList>
    </citation>
    <scope>NUCLEOTIDE SEQUENCE</scope>
</reference>
<feature type="transmembrane region" description="Helical" evidence="1">
    <location>
        <begin position="2430"/>
        <end position="2450"/>
    </location>
</feature>
<keyword evidence="1" id="KW-0812">Transmembrane</keyword>
<feature type="transmembrane region" description="Helical" evidence="1">
    <location>
        <begin position="2684"/>
        <end position="2702"/>
    </location>
</feature>
<dbReference type="OrthoDB" id="77931at2759"/>
<feature type="transmembrane region" description="Helical" evidence="1">
    <location>
        <begin position="2379"/>
        <end position="2397"/>
    </location>
</feature>
<evidence type="ECO:0008006" key="4">
    <source>
        <dbReference type="Google" id="ProtNLM"/>
    </source>
</evidence>
<comment type="caution">
    <text evidence="2">The sequence shown here is derived from an EMBL/GenBank/DDBJ whole genome shotgun (WGS) entry which is preliminary data.</text>
</comment>
<keyword evidence="1" id="KW-0472">Membrane</keyword>
<feature type="transmembrane region" description="Helical" evidence="1">
    <location>
        <begin position="2573"/>
        <end position="2600"/>
    </location>
</feature>
<keyword evidence="1" id="KW-1133">Transmembrane helix</keyword>
<dbReference type="SMART" id="SM00261">
    <property type="entry name" value="FU"/>
    <property type="match status" value="2"/>
</dbReference>
<dbReference type="PANTHER" id="PTHR11319">
    <property type="entry name" value="G PROTEIN-COUPLED RECEPTOR-RELATED"/>
    <property type="match status" value="1"/>
</dbReference>
<dbReference type="InterPro" id="IPR006212">
    <property type="entry name" value="Furin_repeat"/>
</dbReference>
<feature type="transmembrane region" description="Helical" evidence="1">
    <location>
        <begin position="2745"/>
        <end position="2767"/>
    </location>
</feature>
<dbReference type="Proteomes" id="UP000692954">
    <property type="component" value="Unassembled WGS sequence"/>
</dbReference>
<protein>
    <recommendedName>
        <fullName evidence="4">Transmembrane protein</fullName>
    </recommendedName>
</protein>
<name>A0A8S1RBJ5_9CILI</name>
<evidence type="ECO:0000313" key="2">
    <source>
        <dbReference type="EMBL" id="CAD8125631.1"/>
    </source>
</evidence>
<accession>A0A8S1RBJ5</accession>